<protein>
    <submittedName>
        <fullName evidence="2">Uncharacterized protein</fullName>
    </submittedName>
</protein>
<dbReference type="EnsemblPlants" id="AET2Gv20561400.1">
    <property type="protein sequence ID" value="AET2Gv20561400.1"/>
    <property type="gene ID" value="AET2Gv20561400"/>
</dbReference>
<evidence type="ECO:0000313" key="2">
    <source>
        <dbReference type="EnsemblPlants" id="AET2Gv20561400.1"/>
    </source>
</evidence>
<dbReference type="InterPro" id="IPR044654">
    <property type="entry name" value="FLA15/16/17/18"/>
</dbReference>
<reference evidence="2" key="3">
    <citation type="journal article" date="2017" name="Nature">
        <title>Genome sequence of the progenitor of the wheat D genome Aegilops tauschii.</title>
        <authorList>
            <person name="Luo M.C."/>
            <person name="Gu Y.Q."/>
            <person name="Puiu D."/>
            <person name="Wang H."/>
            <person name="Twardziok S.O."/>
            <person name="Deal K.R."/>
            <person name="Huo N."/>
            <person name="Zhu T."/>
            <person name="Wang L."/>
            <person name="Wang Y."/>
            <person name="McGuire P.E."/>
            <person name="Liu S."/>
            <person name="Long H."/>
            <person name="Ramasamy R.K."/>
            <person name="Rodriguez J.C."/>
            <person name="Van S.L."/>
            <person name="Yuan L."/>
            <person name="Wang Z."/>
            <person name="Xia Z."/>
            <person name="Xiao L."/>
            <person name="Anderson O.D."/>
            <person name="Ouyang S."/>
            <person name="Liang Y."/>
            <person name="Zimin A.V."/>
            <person name="Pertea G."/>
            <person name="Qi P."/>
            <person name="Bennetzen J.L."/>
            <person name="Dai X."/>
            <person name="Dawson M.W."/>
            <person name="Muller H.G."/>
            <person name="Kugler K."/>
            <person name="Rivarola-Duarte L."/>
            <person name="Spannagl M."/>
            <person name="Mayer K.F.X."/>
            <person name="Lu F.H."/>
            <person name="Bevan M.W."/>
            <person name="Leroy P."/>
            <person name="Li P."/>
            <person name="You F.M."/>
            <person name="Sun Q."/>
            <person name="Liu Z."/>
            <person name="Lyons E."/>
            <person name="Wicker T."/>
            <person name="Salzberg S.L."/>
            <person name="Devos K.M."/>
            <person name="Dvorak J."/>
        </authorList>
    </citation>
    <scope>NUCLEOTIDE SEQUENCE [LARGE SCALE GENOMIC DNA]</scope>
    <source>
        <strain evidence="2">cv. AL8/78</strain>
    </source>
</reference>
<keyword evidence="3" id="KW-1185">Reference proteome</keyword>
<proteinExistence type="predicted"/>
<accession>A0A453BM86</accession>
<name>A0A453BM86_AEGTS</name>
<dbReference type="AlphaFoldDB" id="A0A453BM86"/>
<dbReference type="PANTHER" id="PTHR32499">
    <property type="entry name" value="FASCICLIN-LIKE ARABINOGALACTAN PROTEIN 16"/>
    <property type="match status" value="1"/>
</dbReference>
<reference evidence="3" key="1">
    <citation type="journal article" date="2014" name="Science">
        <title>Ancient hybridizations among the ancestral genomes of bread wheat.</title>
        <authorList>
            <consortium name="International Wheat Genome Sequencing Consortium,"/>
            <person name="Marcussen T."/>
            <person name="Sandve S.R."/>
            <person name="Heier L."/>
            <person name="Spannagl M."/>
            <person name="Pfeifer M."/>
            <person name="Jakobsen K.S."/>
            <person name="Wulff B.B."/>
            <person name="Steuernagel B."/>
            <person name="Mayer K.F."/>
            <person name="Olsen O.A."/>
        </authorList>
    </citation>
    <scope>NUCLEOTIDE SEQUENCE [LARGE SCALE GENOMIC DNA]</scope>
    <source>
        <strain evidence="3">cv. AL8/78</strain>
    </source>
</reference>
<reference evidence="3" key="2">
    <citation type="journal article" date="2017" name="Nat. Plants">
        <title>The Aegilops tauschii genome reveals multiple impacts of transposons.</title>
        <authorList>
            <person name="Zhao G."/>
            <person name="Zou C."/>
            <person name="Li K."/>
            <person name="Wang K."/>
            <person name="Li T."/>
            <person name="Gao L."/>
            <person name="Zhang X."/>
            <person name="Wang H."/>
            <person name="Yang Z."/>
            <person name="Liu X."/>
            <person name="Jiang W."/>
            <person name="Mao L."/>
            <person name="Kong X."/>
            <person name="Jiao Y."/>
            <person name="Jia J."/>
        </authorList>
    </citation>
    <scope>NUCLEOTIDE SEQUENCE [LARGE SCALE GENOMIC DNA]</scope>
    <source>
        <strain evidence="3">cv. AL8/78</strain>
    </source>
</reference>
<sequence length="85" mass="9291">VMVQESYTEWRGCSVEKGKVRCLFDPDIYTDGRISVQGIDAVLFPPVEDTAKSGGASPVRKAPAVTGTAKPKLRRGQYSNLCYSH</sequence>
<reference evidence="2" key="5">
    <citation type="journal article" date="2021" name="G3 (Bethesda)">
        <title>Aegilops tauschii genome assembly Aet v5.0 features greater sequence contiguity and improved annotation.</title>
        <authorList>
            <person name="Wang L."/>
            <person name="Zhu T."/>
            <person name="Rodriguez J.C."/>
            <person name="Deal K.R."/>
            <person name="Dubcovsky J."/>
            <person name="McGuire P.E."/>
            <person name="Lux T."/>
            <person name="Spannagl M."/>
            <person name="Mayer K.F.X."/>
            <person name="Baldrich P."/>
            <person name="Meyers B.C."/>
            <person name="Huo N."/>
            <person name="Gu Y.Q."/>
            <person name="Zhou H."/>
            <person name="Devos K.M."/>
            <person name="Bennetzen J.L."/>
            <person name="Unver T."/>
            <person name="Budak H."/>
            <person name="Gulick P.J."/>
            <person name="Galiba G."/>
            <person name="Kalapos B."/>
            <person name="Nelson D.R."/>
            <person name="Li P."/>
            <person name="You F.M."/>
            <person name="Luo M.C."/>
            <person name="Dvorak J."/>
        </authorList>
    </citation>
    <scope>NUCLEOTIDE SEQUENCE [LARGE SCALE GENOMIC DNA]</scope>
    <source>
        <strain evidence="2">cv. AL8/78</strain>
    </source>
</reference>
<reference evidence="2" key="4">
    <citation type="submission" date="2019-03" db="UniProtKB">
        <authorList>
            <consortium name="EnsemblPlants"/>
        </authorList>
    </citation>
    <scope>IDENTIFICATION</scope>
</reference>
<dbReference type="Proteomes" id="UP000015105">
    <property type="component" value="Chromosome 2D"/>
</dbReference>
<feature type="region of interest" description="Disordered" evidence="1">
    <location>
        <begin position="51"/>
        <end position="70"/>
    </location>
</feature>
<evidence type="ECO:0000313" key="3">
    <source>
        <dbReference type="Proteomes" id="UP000015105"/>
    </source>
</evidence>
<evidence type="ECO:0000256" key="1">
    <source>
        <dbReference type="SAM" id="MobiDB-lite"/>
    </source>
</evidence>
<organism evidence="2 3">
    <name type="scientific">Aegilops tauschii subsp. strangulata</name>
    <name type="common">Goatgrass</name>
    <dbReference type="NCBI Taxonomy" id="200361"/>
    <lineage>
        <taxon>Eukaryota</taxon>
        <taxon>Viridiplantae</taxon>
        <taxon>Streptophyta</taxon>
        <taxon>Embryophyta</taxon>
        <taxon>Tracheophyta</taxon>
        <taxon>Spermatophyta</taxon>
        <taxon>Magnoliopsida</taxon>
        <taxon>Liliopsida</taxon>
        <taxon>Poales</taxon>
        <taxon>Poaceae</taxon>
        <taxon>BOP clade</taxon>
        <taxon>Pooideae</taxon>
        <taxon>Triticodae</taxon>
        <taxon>Triticeae</taxon>
        <taxon>Triticinae</taxon>
        <taxon>Aegilops</taxon>
    </lineage>
</organism>
<dbReference type="Gramene" id="AET2Gv20561400.1">
    <property type="protein sequence ID" value="AET2Gv20561400.1"/>
    <property type="gene ID" value="AET2Gv20561400"/>
</dbReference>
<dbReference type="PANTHER" id="PTHR32499:SF20">
    <property type="entry name" value="OS07G0160600 PROTEIN"/>
    <property type="match status" value="1"/>
</dbReference>